<proteinExistence type="predicted"/>
<comment type="caution">
    <text evidence="1">The sequence shown here is derived from an EMBL/GenBank/DDBJ whole genome shotgun (WGS) entry which is preliminary data.</text>
</comment>
<name>A0ACC2PRC6_9HYME</name>
<keyword evidence="2" id="KW-1185">Reference proteome</keyword>
<dbReference type="EMBL" id="CM056741">
    <property type="protein sequence ID" value="KAJ8685668.1"/>
    <property type="molecule type" value="Genomic_DNA"/>
</dbReference>
<gene>
    <name evidence="1" type="ORF">QAD02_021461</name>
</gene>
<evidence type="ECO:0000313" key="1">
    <source>
        <dbReference type="EMBL" id="KAJ8685668.1"/>
    </source>
</evidence>
<sequence length="186" mass="21470">MKQYDPTKPLSYIISWDQNNLYGWGLSKPLAFDTDNVVLEVISIYDIYIDIMVKDKDRFDTSNFLIDNCYGVERANARVLAKMEDVYGGRIIRGAVFICSKVYPLLLDSDESEKKVLEGEKQNVVRNTITSDDYKSCLFDQEILYVNQNPIRHKNQGNSTVRERKLALRSLDDKRITLSDLITTRA</sequence>
<accession>A0ACC2PRC6</accession>
<dbReference type="Proteomes" id="UP001239111">
    <property type="component" value="Chromosome 1"/>
</dbReference>
<reference evidence="1" key="1">
    <citation type="submission" date="2023-04" db="EMBL/GenBank/DDBJ databases">
        <title>A chromosome-level genome assembly of the parasitoid wasp Eretmocerus hayati.</title>
        <authorList>
            <person name="Zhong Y."/>
            <person name="Liu S."/>
            <person name="Liu Y."/>
        </authorList>
    </citation>
    <scope>NUCLEOTIDE SEQUENCE</scope>
    <source>
        <strain evidence="1">ZJU_SS_LIU_2023</strain>
    </source>
</reference>
<evidence type="ECO:0000313" key="2">
    <source>
        <dbReference type="Proteomes" id="UP001239111"/>
    </source>
</evidence>
<protein>
    <submittedName>
        <fullName evidence="1">Uncharacterized protein</fullName>
    </submittedName>
</protein>
<organism evidence="1 2">
    <name type="scientific">Eretmocerus hayati</name>
    <dbReference type="NCBI Taxonomy" id="131215"/>
    <lineage>
        <taxon>Eukaryota</taxon>
        <taxon>Metazoa</taxon>
        <taxon>Ecdysozoa</taxon>
        <taxon>Arthropoda</taxon>
        <taxon>Hexapoda</taxon>
        <taxon>Insecta</taxon>
        <taxon>Pterygota</taxon>
        <taxon>Neoptera</taxon>
        <taxon>Endopterygota</taxon>
        <taxon>Hymenoptera</taxon>
        <taxon>Apocrita</taxon>
        <taxon>Proctotrupomorpha</taxon>
        <taxon>Chalcidoidea</taxon>
        <taxon>Aphelinidae</taxon>
        <taxon>Aphelininae</taxon>
        <taxon>Eretmocerus</taxon>
    </lineage>
</organism>